<keyword evidence="2" id="KW-0326">Glycosidase</keyword>
<dbReference type="AlphaFoldDB" id="F8UHL3"/>
<evidence type="ECO:0000313" key="4">
    <source>
        <dbReference type="EMBL" id="AEI30520.1"/>
    </source>
</evidence>
<dbReference type="PANTHER" id="PTHR13170">
    <property type="entry name" value="O-GLCNACASE"/>
    <property type="match status" value="1"/>
</dbReference>
<name>F8UHL3_9ZZZZ</name>
<feature type="domain" description="GH84" evidence="3">
    <location>
        <begin position="8"/>
        <end position="280"/>
    </location>
</feature>
<dbReference type="Pfam" id="PF07555">
    <property type="entry name" value="NAGidase"/>
    <property type="match status" value="1"/>
</dbReference>
<evidence type="ECO:0000256" key="1">
    <source>
        <dbReference type="ARBA" id="ARBA00022801"/>
    </source>
</evidence>
<dbReference type="PANTHER" id="PTHR13170:SF16">
    <property type="entry name" value="PROTEIN O-GLCNACASE"/>
    <property type="match status" value="1"/>
</dbReference>
<reference evidence="4" key="1">
    <citation type="submission" date="2011-04" db="EMBL/GenBank/DDBJ databases">
        <title>Taxonomic and functional metagenomic profiling of the microbial community in the anoxic sediment of a brackish shallow lake (Laguna de Carrizo Central Spain).</title>
        <authorList>
            <consortium name="CONSOLIDER consortium CSD2007-00005"/>
            <person name="Guazzaroni M.-E."/>
            <person name="Richter M."/>
            <person name="Garcia-Salamanca A."/>
            <person name="Yarza P."/>
            <person name="Ferrer M."/>
        </authorList>
    </citation>
    <scope>NUCLEOTIDE SEQUENCE</scope>
</reference>
<gene>
    <name evidence="4" type="ORF">LDC_03202</name>
</gene>
<accession>F8UHL3</accession>
<dbReference type="InterPro" id="IPR017853">
    <property type="entry name" value="GH"/>
</dbReference>
<proteinExistence type="predicted"/>
<keyword evidence="1" id="KW-0378">Hydrolase</keyword>
<dbReference type="SUPFAM" id="SSF51445">
    <property type="entry name" value="(Trans)glycosidases"/>
    <property type="match status" value="1"/>
</dbReference>
<dbReference type="PROSITE" id="PS52009">
    <property type="entry name" value="GH84"/>
    <property type="match status" value="1"/>
</dbReference>
<dbReference type="GO" id="GO:0015929">
    <property type="term" value="F:hexosaminidase activity"/>
    <property type="evidence" value="ECO:0007669"/>
    <property type="project" value="UniProtKB-ARBA"/>
</dbReference>
<organism evidence="4">
    <name type="scientific">uncultured microorganism</name>
    <dbReference type="NCBI Taxonomy" id="358574"/>
    <lineage>
        <taxon>unclassified sequences</taxon>
        <taxon>environmental samples</taxon>
    </lineage>
</organism>
<evidence type="ECO:0000259" key="3">
    <source>
        <dbReference type="PROSITE" id="PS52009"/>
    </source>
</evidence>
<evidence type="ECO:0000256" key="2">
    <source>
        <dbReference type="ARBA" id="ARBA00023295"/>
    </source>
</evidence>
<sequence length="358" mass="40244">MRAADMVPELGVIEGYFGRPWRHEDRKRVLTPLRELGFAWFCHAPKADPFLRRHWRERHPPAAFAELADLSAHCRALGLRFGIGLSPYELYRDCNRAAKADFVAKLEALDEIGIDDLAILFDDTRGDMPDLAAREAEIVHAALATTRASRVTMCPTYYSDDRMLDIVFGERPAGYLDDLGRRLDPRVGVFWTGEEICAREFSAGHLARVADSLRRKPTLWDNYPVNDGPQMSRFLHLRGFTGRPDAIAPCVAAHAINPALQPHLSLIPAATLVASYREGAAYAYMRAFREAARSLAGAGLAAMLEEDLHALQDRGIDRLGDERLRLRQRYAAVDHPMAAEVVRWLDGEDTVDRWVEEA</sequence>
<dbReference type="GO" id="GO:1901135">
    <property type="term" value="P:carbohydrate derivative metabolic process"/>
    <property type="evidence" value="ECO:0007669"/>
    <property type="project" value="UniProtKB-ARBA"/>
</dbReference>
<protein>
    <submittedName>
        <fullName evidence="4">Meningioma expressed antigen 5 isoform 1</fullName>
    </submittedName>
</protein>
<dbReference type="Gene3D" id="3.20.20.80">
    <property type="entry name" value="Glycosidases"/>
    <property type="match status" value="1"/>
</dbReference>
<dbReference type="EMBL" id="JF805198">
    <property type="protein sequence ID" value="AEI30520.1"/>
    <property type="molecule type" value="Genomic_DNA"/>
</dbReference>
<dbReference type="InterPro" id="IPR051822">
    <property type="entry name" value="Glycosyl_Hydrolase_84"/>
</dbReference>
<dbReference type="InterPro" id="IPR011496">
    <property type="entry name" value="O-GlcNAcase_cat"/>
</dbReference>